<dbReference type="EMBL" id="JAPEIS010000004">
    <property type="protein sequence ID" value="KAJ8066732.1"/>
    <property type="molecule type" value="Genomic_DNA"/>
</dbReference>
<sequence>MYPLSILIPVLTTTWVAFALPVSRPPTSSGNIIMYSENAQIESHLSKRSFDSDAIIECLQGFTPKGGSRIVKCVAIHPKPEKYNRDFEGYRLERGVGPRNEGKRGISLIE</sequence>
<protein>
    <submittedName>
        <fullName evidence="2">Uncharacterized protein</fullName>
    </submittedName>
</protein>
<accession>A0A9X0APT5</accession>
<comment type="caution">
    <text evidence="2">The sequence shown here is derived from an EMBL/GenBank/DDBJ whole genome shotgun (WGS) entry which is preliminary data.</text>
</comment>
<feature type="signal peptide" evidence="1">
    <location>
        <begin position="1"/>
        <end position="19"/>
    </location>
</feature>
<dbReference type="Proteomes" id="UP001152300">
    <property type="component" value="Unassembled WGS sequence"/>
</dbReference>
<dbReference type="AlphaFoldDB" id="A0A9X0APT5"/>
<keyword evidence="1" id="KW-0732">Signal</keyword>
<gene>
    <name evidence="2" type="ORF">OCU04_004123</name>
</gene>
<evidence type="ECO:0000256" key="1">
    <source>
        <dbReference type="SAM" id="SignalP"/>
    </source>
</evidence>
<evidence type="ECO:0000313" key="3">
    <source>
        <dbReference type="Proteomes" id="UP001152300"/>
    </source>
</evidence>
<keyword evidence="3" id="KW-1185">Reference proteome</keyword>
<dbReference type="OrthoDB" id="3538397at2759"/>
<reference evidence="2" key="1">
    <citation type="submission" date="2022-11" db="EMBL/GenBank/DDBJ databases">
        <title>Genome Resource of Sclerotinia nivalis Strain SnTB1, a Plant Pathogen Isolated from American Ginseng.</title>
        <authorList>
            <person name="Fan S."/>
        </authorList>
    </citation>
    <scope>NUCLEOTIDE SEQUENCE</scope>
    <source>
        <strain evidence="2">SnTB1</strain>
    </source>
</reference>
<evidence type="ECO:0000313" key="2">
    <source>
        <dbReference type="EMBL" id="KAJ8066732.1"/>
    </source>
</evidence>
<proteinExistence type="predicted"/>
<feature type="chain" id="PRO_5040829670" evidence="1">
    <location>
        <begin position="20"/>
        <end position="110"/>
    </location>
</feature>
<organism evidence="2 3">
    <name type="scientific">Sclerotinia nivalis</name>
    <dbReference type="NCBI Taxonomy" id="352851"/>
    <lineage>
        <taxon>Eukaryota</taxon>
        <taxon>Fungi</taxon>
        <taxon>Dikarya</taxon>
        <taxon>Ascomycota</taxon>
        <taxon>Pezizomycotina</taxon>
        <taxon>Leotiomycetes</taxon>
        <taxon>Helotiales</taxon>
        <taxon>Sclerotiniaceae</taxon>
        <taxon>Sclerotinia</taxon>
    </lineage>
</organism>
<name>A0A9X0APT5_9HELO</name>